<reference evidence="1 2" key="1">
    <citation type="submission" date="2014-04" db="EMBL/GenBank/DDBJ databases">
        <title>Evolutionary Origins and Diversification of the Mycorrhizal Mutualists.</title>
        <authorList>
            <consortium name="DOE Joint Genome Institute"/>
            <consortium name="Mycorrhizal Genomics Consortium"/>
            <person name="Kohler A."/>
            <person name="Kuo A."/>
            <person name="Nagy L.G."/>
            <person name="Floudas D."/>
            <person name="Copeland A."/>
            <person name="Barry K.W."/>
            <person name="Cichocki N."/>
            <person name="Veneault-Fourrey C."/>
            <person name="LaButti K."/>
            <person name="Lindquist E.A."/>
            <person name="Lipzen A."/>
            <person name="Lundell T."/>
            <person name="Morin E."/>
            <person name="Murat C."/>
            <person name="Riley R."/>
            <person name="Ohm R."/>
            <person name="Sun H."/>
            <person name="Tunlid A."/>
            <person name="Henrissat B."/>
            <person name="Grigoriev I.V."/>
            <person name="Hibbett D.S."/>
            <person name="Martin F."/>
        </authorList>
    </citation>
    <scope>NUCLEOTIDE SEQUENCE [LARGE SCALE GENOMIC DNA]</scope>
    <source>
        <strain evidence="1 2">Koide BX008</strain>
    </source>
</reference>
<protein>
    <submittedName>
        <fullName evidence="1">Uncharacterized protein</fullName>
    </submittedName>
</protein>
<organism evidence="1 2">
    <name type="scientific">Amanita muscaria (strain Koide BX008)</name>
    <dbReference type="NCBI Taxonomy" id="946122"/>
    <lineage>
        <taxon>Eukaryota</taxon>
        <taxon>Fungi</taxon>
        <taxon>Dikarya</taxon>
        <taxon>Basidiomycota</taxon>
        <taxon>Agaricomycotina</taxon>
        <taxon>Agaricomycetes</taxon>
        <taxon>Agaricomycetidae</taxon>
        <taxon>Agaricales</taxon>
        <taxon>Pluteineae</taxon>
        <taxon>Amanitaceae</taxon>
        <taxon>Amanita</taxon>
    </lineage>
</organism>
<accession>A0A0C2WCD6</accession>
<dbReference type="AlphaFoldDB" id="A0A0C2WCD6"/>
<gene>
    <name evidence="1" type="ORF">M378DRAFT_174354</name>
</gene>
<evidence type="ECO:0000313" key="2">
    <source>
        <dbReference type="Proteomes" id="UP000054549"/>
    </source>
</evidence>
<dbReference type="EMBL" id="KN818858">
    <property type="protein sequence ID" value="KIL54251.1"/>
    <property type="molecule type" value="Genomic_DNA"/>
</dbReference>
<proteinExistence type="predicted"/>
<sequence>MNNGLATSCTRRMIFNTSTYFKPVEFTEAEYNDTRLMVIGCLQITCKYHGIEILRKTLLLPSVTGGQTRGP</sequence>
<dbReference type="InParanoid" id="A0A0C2WCD6"/>
<name>A0A0C2WCD6_AMAMK</name>
<dbReference type="Proteomes" id="UP000054549">
    <property type="component" value="Unassembled WGS sequence"/>
</dbReference>
<keyword evidence="2" id="KW-1185">Reference proteome</keyword>
<evidence type="ECO:0000313" key="1">
    <source>
        <dbReference type="EMBL" id="KIL54251.1"/>
    </source>
</evidence>
<dbReference type="HOGENOM" id="CLU_2739520_0_0_1"/>